<proteinExistence type="predicted"/>
<organism evidence="1 2">
    <name type="scientific">Hypoxylon rubiginosum</name>
    <dbReference type="NCBI Taxonomy" id="110542"/>
    <lineage>
        <taxon>Eukaryota</taxon>
        <taxon>Fungi</taxon>
        <taxon>Dikarya</taxon>
        <taxon>Ascomycota</taxon>
        <taxon>Pezizomycotina</taxon>
        <taxon>Sordariomycetes</taxon>
        <taxon>Xylariomycetidae</taxon>
        <taxon>Xylariales</taxon>
        <taxon>Hypoxylaceae</taxon>
        <taxon>Hypoxylon</taxon>
    </lineage>
</organism>
<accession>A0ACB9YIM9</accession>
<gene>
    <name evidence="1" type="ORF">F4820DRAFT_454212</name>
</gene>
<comment type="caution">
    <text evidence="1">The sequence shown here is derived from an EMBL/GenBank/DDBJ whole genome shotgun (WGS) entry which is preliminary data.</text>
</comment>
<evidence type="ECO:0000313" key="1">
    <source>
        <dbReference type="EMBL" id="KAI4859096.1"/>
    </source>
</evidence>
<dbReference type="Proteomes" id="UP001497700">
    <property type="component" value="Unassembled WGS sequence"/>
</dbReference>
<evidence type="ECO:0000313" key="2">
    <source>
        <dbReference type="Proteomes" id="UP001497700"/>
    </source>
</evidence>
<name>A0ACB9YIM9_9PEZI</name>
<protein>
    <submittedName>
        <fullName evidence="1">Fungal-specific transcription factor domain-containing protein</fullName>
    </submittedName>
</protein>
<dbReference type="EMBL" id="MU393657">
    <property type="protein sequence ID" value="KAI4859096.1"/>
    <property type="molecule type" value="Genomic_DNA"/>
</dbReference>
<sequence>MPEIPVVTTSAAVPEDGSARLLTVPASSALPSENHATPTQTAAEASRAKLRSCVTCRTRKVRCDKGSPCSNCRRAKIPCVVPSLDKPPRWARRLERVANSAKAEQDAVNARAEHDVNAASVTQVMERLRSLESLVKELSSELEQARAAASASGGGSSTAGHSPESSNQDTDHHAESSSDVSNMQKQFGRLVLGDSSRSRYVSSGFWSRVHDELDSLKMETEGLATEEYESSDSDGSLGKPLSTQELDRTPSERHAFIFRHNLGWPTPNLHEFHPSPSQVPFLLYVFSENINIMLQIVHIPTVNKMMGDLRDNDVSTLTPANQALMFSIYYAAITSMEEDDIMANFGFSKFELSLKYRLGLEHALAKADFISVPDLVTLQAFTIFIFLVRRHDSPRFVWMMTGLAVRMAHALGLHRDGSRFPHLTLFEVEMRRRLWWAICMLDVRTSEDQDTDLTVIPDSFDTRVPLNINDTDIEPGRKEQPQEREGVTDMVFALASCYFCDTTRRIMATSLKGGTPSLDEKVRILNEFQIKMEQKYLYNSSGSGNIFAFWTEVTIARLFVSKMTLINHIAHLPTLISSPGEEYSDEIRAKLFVAAIEVTEYNHALNAEQACRQWRWIFQTYTHWHSIVYLLLAITRRPWSPIVERAWVDLHSTWLIPPQSKVDKNLPIWIPLRKLMTKARVHREAELERLCRDPHAAQLLEAEDRCIPQPASPGPFPGADSAESFRERWRQLLKMPPGRRKDIQVNVQSASQMTASPNLVSPSEIMPSVQPVYLQPNLPQGHSVSVSNVPELNSNMVNDVHSQAHSSQPTNSPYNPLPSAPVVPTDWSLGAGFGTWLWADADPSVDVFANMNYEATDLNMDFDSDVDWNNWVNSAKGVEFSGEASGAGWA</sequence>
<reference evidence="1 2" key="1">
    <citation type="journal article" date="2022" name="New Phytol.">
        <title>Ecological generalism drives hyperdiversity of secondary metabolite gene clusters in xylarialean endophytes.</title>
        <authorList>
            <person name="Franco M.E.E."/>
            <person name="Wisecaver J.H."/>
            <person name="Arnold A.E."/>
            <person name="Ju Y.M."/>
            <person name="Slot J.C."/>
            <person name="Ahrendt S."/>
            <person name="Moore L.P."/>
            <person name="Eastman K.E."/>
            <person name="Scott K."/>
            <person name="Konkel Z."/>
            <person name="Mondo S.J."/>
            <person name="Kuo A."/>
            <person name="Hayes R.D."/>
            <person name="Haridas S."/>
            <person name="Andreopoulos B."/>
            <person name="Riley R."/>
            <person name="LaButti K."/>
            <person name="Pangilinan J."/>
            <person name="Lipzen A."/>
            <person name="Amirebrahimi M."/>
            <person name="Yan J."/>
            <person name="Adam C."/>
            <person name="Keymanesh K."/>
            <person name="Ng V."/>
            <person name="Louie K."/>
            <person name="Northen T."/>
            <person name="Drula E."/>
            <person name="Henrissat B."/>
            <person name="Hsieh H.M."/>
            <person name="Youens-Clark K."/>
            <person name="Lutzoni F."/>
            <person name="Miadlikowska J."/>
            <person name="Eastwood D.C."/>
            <person name="Hamelin R.C."/>
            <person name="Grigoriev I.V."/>
            <person name="U'Ren J.M."/>
        </authorList>
    </citation>
    <scope>NUCLEOTIDE SEQUENCE [LARGE SCALE GENOMIC DNA]</scope>
    <source>
        <strain evidence="1 2">CBS 119005</strain>
    </source>
</reference>
<keyword evidence="2" id="KW-1185">Reference proteome</keyword>